<keyword evidence="1" id="KW-0732">Signal</keyword>
<dbReference type="Proteomes" id="UP001501323">
    <property type="component" value="Unassembled WGS sequence"/>
</dbReference>
<dbReference type="RefSeq" id="WP_345293474.1">
    <property type="nucleotide sequence ID" value="NZ_BAABJY010000001.1"/>
</dbReference>
<accession>A0ABP9DPK0</accession>
<evidence type="ECO:0000256" key="1">
    <source>
        <dbReference type="SAM" id="SignalP"/>
    </source>
</evidence>
<organism evidence="2 3">
    <name type="scientific">Luteimonas vadosa</name>
    <dbReference type="NCBI Taxonomy" id="1165507"/>
    <lineage>
        <taxon>Bacteria</taxon>
        <taxon>Pseudomonadati</taxon>
        <taxon>Pseudomonadota</taxon>
        <taxon>Gammaproteobacteria</taxon>
        <taxon>Lysobacterales</taxon>
        <taxon>Lysobacteraceae</taxon>
        <taxon>Luteimonas</taxon>
    </lineage>
</organism>
<evidence type="ECO:0000313" key="2">
    <source>
        <dbReference type="EMBL" id="GAA4853163.1"/>
    </source>
</evidence>
<sequence>MKNRIPLFRRVLVLLALWFTASAASAQTQTVPVAVDVNGQVATIRVGPEASPVADITLTFDSAAGLSASSLGVSAQMVNPANPALLARLANPQLLQVDGAFPLLVTVEPPAAGGLQFQRTVRVEVHTHALSYSVGSSYRLFKAPVGGQFRDITDEIAPGSVRARGTTGGFSQFLVLTDLRESDVVVAEKFDRLRGTLATLDAGERAPLSAMLGDAEAAVSAEDYVAAGNHLDAFRARVSARAGKGIAQVWQAGGGVENPAGELLAGAATLKYSIAYLRDYGL</sequence>
<evidence type="ECO:0000313" key="3">
    <source>
        <dbReference type="Proteomes" id="UP001501323"/>
    </source>
</evidence>
<keyword evidence="3" id="KW-1185">Reference proteome</keyword>
<evidence type="ECO:0008006" key="4">
    <source>
        <dbReference type="Google" id="ProtNLM"/>
    </source>
</evidence>
<feature type="signal peptide" evidence="1">
    <location>
        <begin position="1"/>
        <end position="26"/>
    </location>
</feature>
<proteinExistence type="predicted"/>
<dbReference type="Pfam" id="PF20396">
    <property type="entry name" value="DUF6689"/>
    <property type="match status" value="1"/>
</dbReference>
<name>A0ABP9DPK0_9GAMM</name>
<reference evidence="3" key="1">
    <citation type="journal article" date="2019" name="Int. J. Syst. Evol. Microbiol.">
        <title>The Global Catalogue of Microorganisms (GCM) 10K type strain sequencing project: providing services to taxonomists for standard genome sequencing and annotation.</title>
        <authorList>
            <consortium name="The Broad Institute Genomics Platform"/>
            <consortium name="The Broad Institute Genome Sequencing Center for Infectious Disease"/>
            <person name="Wu L."/>
            <person name="Ma J."/>
        </authorList>
    </citation>
    <scope>NUCLEOTIDE SEQUENCE [LARGE SCALE GENOMIC DNA]</scope>
    <source>
        <strain evidence="3">JCM 18392</strain>
    </source>
</reference>
<gene>
    <name evidence="2" type="ORF">GCM10023332_00210</name>
</gene>
<dbReference type="InterPro" id="IPR046511">
    <property type="entry name" value="DUF6689"/>
</dbReference>
<protein>
    <recommendedName>
        <fullName evidence="4">Cohesin domain-containing protein</fullName>
    </recommendedName>
</protein>
<dbReference type="EMBL" id="BAABJY010000001">
    <property type="protein sequence ID" value="GAA4853163.1"/>
    <property type="molecule type" value="Genomic_DNA"/>
</dbReference>
<comment type="caution">
    <text evidence="2">The sequence shown here is derived from an EMBL/GenBank/DDBJ whole genome shotgun (WGS) entry which is preliminary data.</text>
</comment>
<feature type="chain" id="PRO_5046065923" description="Cohesin domain-containing protein" evidence="1">
    <location>
        <begin position="27"/>
        <end position="282"/>
    </location>
</feature>